<organism evidence="5 6">
    <name type="scientific">Actinacidiphila reveromycinica</name>
    <dbReference type="NCBI Taxonomy" id="659352"/>
    <lineage>
        <taxon>Bacteria</taxon>
        <taxon>Bacillati</taxon>
        <taxon>Actinomycetota</taxon>
        <taxon>Actinomycetes</taxon>
        <taxon>Kitasatosporales</taxon>
        <taxon>Streptomycetaceae</taxon>
        <taxon>Actinacidiphila</taxon>
    </lineage>
</organism>
<dbReference type="GO" id="GO:0005524">
    <property type="term" value="F:ATP binding"/>
    <property type="evidence" value="ECO:0007669"/>
    <property type="project" value="InterPro"/>
</dbReference>
<keyword evidence="1" id="KW-0378">Hydrolase</keyword>
<dbReference type="SMART" id="SM00490">
    <property type="entry name" value="HELICc"/>
    <property type="match status" value="1"/>
</dbReference>
<dbReference type="PANTHER" id="PTHR10799">
    <property type="entry name" value="SNF2/RAD54 HELICASE FAMILY"/>
    <property type="match status" value="1"/>
</dbReference>
<proteinExistence type="predicted"/>
<feature type="domain" description="Helicase ATP-binding" evidence="3">
    <location>
        <begin position="527"/>
        <end position="685"/>
    </location>
</feature>
<dbReference type="InterPro" id="IPR049730">
    <property type="entry name" value="SNF2/RAD54-like_C"/>
</dbReference>
<dbReference type="InterPro" id="IPR014001">
    <property type="entry name" value="Helicase_ATP-bd"/>
</dbReference>
<protein>
    <submittedName>
        <fullName evidence="5">Putative helicase</fullName>
    </submittedName>
</protein>
<dbReference type="InterPro" id="IPR027417">
    <property type="entry name" value="P-loop_NTPase"/>
</dbReference>
<dbReference type="Proteomes" id="UP000595703">
    <property type="component" value="Chromosome"/>
</dbReference>
<dbReference type="InterPro" id="IPR022138">
    <property type="entry name" value="DUF3670"/>
</dbReference>
<reference evidence="5 6" key="3">
    <citation type="journal article" date="2011" name="Nat. Chem. Biol.">
        <title>Reveromycin A biosynthesis uses RevG and RevJ for stereospecific spiroacetal formation.</title>
        <authorList>
            <person name="Takahashi S."/>
            <person name="Toyoda A."/>
            <person name="Sekiyama Y."/>
            <person name="Takagi H."/>
            <person name="Nogawa T."/>
            <person name="Uramoto M."/>
            <person name="Suzuki R."/>
            <person name="Koshino H."/>
            <person name="Kumano T."/>
            <person name="Panthee S."/>
            <person name="Dairi T."/>
            <person name="Ishikawa J."/>
            <person name="Ikeda H."/>
            <person name="Sakaki Y."/>
            <person name="Osada H."/>
        </authorList>
    </citation>
    <scope>NUCLEOTIDE SEQUENCE [LARGE SCALE GENOMIC DNA]</scope>
    <source>
        <strain evidence="5 6">SN-593</strain>
    </source>
</reference>
<keyword evidence="5" id="KW-0547">Nucleotide-binding</keyword>
<dbReference type="GO" id="GO:0016787">
    <property type="term" value="F:hydrolase activity"/>
    <property type="evidence" value="ECO:0007669"/>
    <property type="project" value="UniProtKB-KW"/>
</dbReference>
<dbReference type="Gene3D" id="3.40.50.10810">
    <property type="entry name" value="Tandem AAA-ATPase domain"/>
    <property type="match status" value="1"/>
</dbReference>
<keyword evidence="5" id="KW-0347">Helicase</keyword>
<keyword evidence="6" id="KW-1185">Reference proteome</keyword>
<dbReference type="SMART" id="SM00487">
    <property type="entry name" value="DEXDc"/>
    <property type="match status" value="1"/>
</dbReference>
<dbReference type="Pfam" id="PF00271">
    <property type="entry name" value="Helicase_C"/>
    <property type="match status" value="1"/>
</dbReference>
<evidence type="ECO:0000256" key="1">
    <source>
        <dbReference type="ARBA" id="ARBA00022801"/>
    </source>
</evidence>
<evidence type="ECO:0000259" key="3">
    <source>
        <dbReference type="PROSITE" id="PS51192"/>
    </source>
</evidence>
<dbReference type="PROSITE" id="PS51194">
    <property type="entry name" value="HELICASE_CTER"/>
    <property type="match status" value="1"/>
</dbReference>
<dbReference type="FunFam" id="3.40.50.10810:FF:000031">
    <property type="entry name" value="Helicase, SNF2/RAD54 family"/>
    <property type="match status" value="1"/>
</dbReference>
<dbReference type="GO" id="GO:0004386">
    <property type="term" value="F:helicase activity"/>
    <property type="evidence" value="ECO:0007669"/>
    <property type="project" value="UniProtKB-KW"/>
</dbReference>
<reference evidence="5 6" key="1">
    <citation type="journal article" date="2010" name="J. Bacteriol.">
        <title>Biochemical characterization of a novel indole prenyltransferase from Streptomyces sp. SN-593.</title>
        <authorList>
            <person name="Takahashi S."/>
            <person name="Takagi H."/>
            <person name="Toyoda A."/>
            <person name="Uramoto M."/>
            <person name="Nogawa T."/>
            <person name="Ueki M."/>
            <person name="Sakaki Y."/>
            <person name="Osada H."/>
        </authorList>
    </citation>
    <scope>NUCLEOTIDE SEQUENCE [LARGE SCALE GENOMIC DNA]</scope>
    <source>
        <strain evidence="5 6">SN-593</strain>
    </source>
</reference>
<dbReference type="Pfam" id="PF12419">
    <property type="entry name" value="DUF3670"/>
    <property type="match status" value="1"/>
</dbReference>
<feature type="compositionally biased region" description="Basic and acidic residues" evidence="2">
    <location>
        <begin position="229"/>
        <end position="245"/>
    </location>
</feature>
<sequence length="988" mass="105475">MLASVEVEVDRGRLVAGVTELAGGEALFVAGDPARRGRVAFWAAGGAVPDLGVAPEWVTVVLPDGDGLREETVPAVSVPVEWAVPVLTRCRGLGASGRASSGMAFWGAAATLGLGLLAKGRAESWVTPAGHGAWRIGRLEGADEKRVVSLAAAMPPGARAVPVAGRPPSVLPAAEATLRAFLDAMADALTRTPPARHGAGASPYVAGGPRTVRDRDGRPPRTVLAPREGASRETPREEAPREAVPERLAPGLRVSLRVEVAGGDDDASFRAVVQLHGLADPSVLADAADVWAGTAAAPELLGPRARSDARRLLRGAARTWPPLARLSAAAAPTGLDLSDGEARDLLGGAAERLAAAGVAVHWPGDLVRALTATGVLEPAPDRRRITTSAAGSFLSSGALVDFRWRIALGGEELTGAEIERLVRAHRPVVRLRGRWVLLDPDLVRRLRTAAHRGTPSPAPVEALRAALTGSLEVDGEQVAVTAGAELEELRARIADPEARAAREPRRQPKALAATLRDYQFRGLNWLHRMTSLGLGACLADDMGLGKTVTLIALHLRRQERRATAGPTLVVCPASLLGNWAREIGRFAPTAPVRRHHGPGRDLAGLETGGFVLTTYGTMRRDAELLAARDWSLVVADEAQHVKNPHAQTARALRRIPSRGRVALTGTPVENNLSELWALLDWTTPGLLGPLGVFRDRYARAVEGDRDAEAARQLAALVRPFLLRRRKSDPGVAPELPPKTETDRPAPLTKEQAALYDVLVRELMAEIGSADGMARRGLVMRLLTGLKQVCNHPAQYLKEPDGGRLGGRSGKLALLDDLLDVVLAEDDSVLVFTQYVAMARLIERHLARRGVPSLLLHGGTPVARREQMVDAFQSGREKVFLLSLKAAGTGLNLTRASHVVHYDRWWNPAVEDQATDRAYRIGQTRPVQVHKLITEGTVEERVAALLRRKRELADAVLGSGEAAFSELGDGELAALVALRGRAPVEFSRM</sequence>
<feature type="domain" description="Helicase C-terminal" evidence="4">
    <location>
        <begin position="813"/>
        <end position="967"/>
    </location>
</feature>
<evidence type="ECO:0000259" key="4">
    <source>
        <dbReference type="PROSITE" id="PS51194"/>
    </source>
</evidence>
<dbReference type="EMBL" id="AP018365">
    <property type="protein sequence ID" value="BBA98436.1"/>
    <property type="molecule type" value="Genomic_DNA"/>
</dbReference>
<name>A0A7U3UTL8_9ACTN</name>
<evidence type="ECO:0000313" key="5">
    <source>
        <dbReference type="EMBL" id="BBA98436.1"/>
    </source>
</evidence>
<dbReference type="Gene3D" id="3.40.50.300">
    <property type="entry name" value="P-loop containing nucleotide triphosphate hydrolases"/>
    <property type="match status" value="1"/>
</dbReference>
<accession>A0A7U3UTL8</accession>
<dbReference type="CDD" id="cd18793">
    <property type="entry name" value="SF2_C_SNF"/>
    <property type="match status" value="1"/>
</dbReference>
<dbReference type="InterPro" id="IPR038718">
    <property type="entry name" value="SNF2-like_sf"/>
</dbReference>
<dbReference type="SUPFAM" id="SSF52540">
    <property type="entry name" value="P-loop containing nucleoside triphosphate hydrolases"/>
    <property type="match status" value="2"/>
</dbReference>
<dbReference type="FunFam" id="3.40.50.300:FF:000533">
    <property type="entry name" value="Helicase, Snf2 family"/>
    <property type="match status" value="1"/>
</dbReference>
<feature type="region of interest" description="Disordered" evidence="2">
    <location>
        <begin position="192"/>
        <end position="245"/>
    </location>
</feature>
<dbReference type="AlphaFoldDB" id="A0A7U3UTL8"/>
<keyword evidence="5" id="KW-0067">ATP-binding</keyword>
<dbReference type="InterPro" id="IPR000330">
    <property type="entry name" value="SNF2_N"/>
</dbReference>
<dbReference type="KEGG" id="arev:RVR_4612"/>
<gene>
    <name evidence="5" type="ORF">RVR_4612</name>
</gene>
<dbReference type="InterPro" id="IPR001650">
    <property type="entry name" value="Helicase_C-like"/>
</dbReference>
<evidence type="ECO:0000256" key="2">
    <source>
        <dbReference type="SAM" id="MobiDB-lite"/>
    </source>
</evidence>
<dbReference type="PROSITE" id="PS51192">
    <property type="entry name" value="HELICASE_ATP_BIND_1"/>
    <property type="match status" value="1"/>
</dbReference>
<dbReference type="Pfam" id="PF00176">
    <property type="entry name" value="SNF2-rel_dom"/>
    <property type="match status" value="1"/>
</dbReference>
<reference evidence="5 6" key="4">
    <citation type="journal article" date="2020" name="Sci. Rep.">
        <title>beta-carboline chemical signals induce reveromycin production through a LuxR family regulator in Streptomyces sp. SN-593.</title>
        <authorList>
            <person name="Panthee S."/>
            <person name="Kito N."/>
            <person name="Hayashi T."/>
            <person name="Shimizu T."/>
            <person name="Ishikawa J."/>
            <person name="Hamamoto H."/>
            <person name="Osada H."/>
            <person name="Takahashi S."/>
        </authorList>
    </citation>
    <scope>NUCLEOTIDE SEQUENCE [LARGE SCALE GENOMIC DNA]</scope>
    <source>
        <strain evidence="5 6">SN-593</strain>
    </source>
</reference>
<reference evidence="5 6" key="2">
    <citation type="journal article" date="2011" name="J. Antibiot.">
        <title>Furaquinocins I and J: novel polyketide isoprenoid hybrid compounds from Streptomyces reveromyceticus SN-593.</title>
        <authorList>
            <person name="Panthee S."/>
            <person name="Takahashi S."/>
            <person name="Takagi H."/>
            <person name="Nogawa T."/>
            <person name="Oowada E."/>
            <person name="Uramoto M."/>
            <person name="Osada H."/>
        </authorList>
    </citation>
    <scope>NUCLEOTIDE SEQUENCE [LARGE SCALE GENOMIC DNA]</scope>
    <source>
        <strain evidence="5 6">SN-593</strain>
    </source>
</reference>
<evidence type="ECO:0000313" key="6">
    <source>
        <dbReference type="Proteomes" id="UP000595703"/>
    </source>
</evidence>